<evidence type="ECO:0000256" key="2">
    <source>
        <dbReference type="ARBA" id="ARBA00022801"/>
    </source>
</evidence>
<dbReference type="NCBIfam" id="TIGR01076">
    <property type="entry name" value="sortase_fam"/>
    <property type="match status" value="1"/>
</dbReference>
<feature type="coiled-coil region" evidence="5">
    <location>
        <begin position="4"/>
        <end position="31"/>
    </location>
</feature>
<organism evidence="6 7">
    <name type="scientific">Enterococcus gallinarum</name>
    <dbReference type="NCBI Taxonomy" id="1353"/>
    <lineage>
        <taxon>Bacteria</taxon>
        <taxon>Bacillati</taxon>
        <taxon>Bacillota</taxon>
        <taxon>Bacilli</taxon>
        <taxon>Lactobacillales</taxon>
        <taxon>Enterococcaceae</taxon>
        <taxon>Enterococcus</taxon>
    </lineage>
</organism>
<protein>
    <submittedName>
        <fullName evidence="6">Class A sortase</fullName>
    </submittedName>
</protein>
<name>A0AAE7MTD1_ENTGA</name>
<keyword evidence="5" id="KW-0175">Coiled coil</keyword>
<dbReference type="EMBL" id="CP050486">
    <property type="protein sequence ID" value="QOG29293.1"/>
    <property type="molecule type" value="Genomic_DNA"/>
</dbReference>
<evidence type="ECO:0000313" key="7">
    <source>
        <dbReference type="Proteomes" id="UP000516696"/>
    </source>
</evidence>
<evidence type="ECO:0000256" key="4">
    <source>
        <dbReference type="PIRSR" id="PIRSR605754-1"/>
    </source>
</evidence>
<feature type="active site" description="Proton donor/acceptor" evidence="4">
    <location>
        <position position="128"/>
    </location>
</feature>
<dbReference type="GO" id="GO:0006508">
    <property type="term" value="P:proteolysis"/>
    <property type="evidence" value="ECO:0007669"/>
    <property type="project" value="UniProtKB-KW"/>
</dbReference>
<dbReference type="InterPro" id="IPR023365">
    <property type="entry name" value="Sortase_dom-sf"/>
</dbReference>
<dbReference type="Pfam" id="PF04203">
    <property type="entry name" value="Sortase"/>
    <property type="match status" value="1"/>
</dbReference>
<evidence type="ECO:0000256" key="1">
    <source>
        <dbReference type="ARBA" id="ARBA00022670"/>
    </source>
</evidence>
<sequence length="214" mass="24683">MVKSDNTDKDIKEIKEKIEAKTDELNKENISKSIEKDNEVEEIKAITSKSSDYLDIKEVPLANKYKVLSETEDIVKLGSIYISDLDIKLPIFKGKPLVKTSKDTMLFGVTTNLENQIMGKGNYVLASHIVDNPNLLFTSLHTLEKGSYIYLYDSNYSYEYRVYKNFEVYNTETWILNDIKDYNILTLYTCVPDGKEIPLKRTVIRAVLTDIREL</sequence>
<dbReference type="CDD" id="cd06165">
    <property type="entry name" value="Sortase_A"/>
    <property type="match status" value="1"/>
</dbReference>
<keyword evidence="1" id="KW-0645">Protease</keyword>
<dbReference type="AlphaFoldDB" id="A0AAE7MTD1"/>
<dbReference type="InterPro" id="IPR042007">
    <property type="entry name" value="Sortase_A"/>
</dbReference>
<feature type="active site" description="Acyl-thioester intermediate" evidence="4">
    <location>
        <position position="190"/>
    </location>
</feature>
<geneLocation type="plasmid" evidence="6 7">
    <name>pEGM181-2</name>
</geneLocation>
<keyword evidence="2" id="KW-0378">Hydrolase</keyword>
<dbReference type="InterPro" id="IPR005754">
    <property type="entry name" value="Sortase"/>
</dbReference>
<keyword evidence="3" id="KW-0788">Thiol protease</keyword>
<keyword evidence="6" id="KW-0614">Plasmid</keyword>
<dbReference type="Gene3D" id="2.40.260.10">
    <property type="entry name" value="Sortase"/>
    <property type="match status" value="1"/>
</dbReference>
<evidence type="ECO:0000256" key="3">
    <source>
        <dbReference type="ARBA" id="ARBA00022807"/>
    </source>
</evidence>
<dbReference type="GO" id="GO:0008234">
    <property type="term" value="F:cysteine-type peptidase activity"/>
    <property type="evidence" value="ECO:0007669"/>
    <property type="project" value="UniProtKB-KW"/>
</dbReference>
<evidence type="ECO:0000313" key="6">
    <source>
        <dbReference type="EMBL" id="QOG29293.1"/>
    </source>
</evidence>
<evidence type="ECO:0000256" key="5">
    <source>
        <dbReference type="SAM" id="Coils"/>
    </source>
</evidence>
<gene>
    <name evidence="6" type="ORF">EGM181_18340</name>
</gene>
<reference evidence="6 7" key="1">
    <citation type="submission" date="2020-03" db="EMBL/GenBank/DDBJ databases">
        <title>Characterization of ganglioside-mimicking enterococci.</title>
        <authorList>
            <person name="Patry R.T."/>
            <person name="Nothaft H."/>
            <person name="Bridger R."/>
            <person name="Shajahan A."/>
            <person name="Huynh S."/>
            <person name="Sanchez S."/>
            <person name="Azadi P."/>
            <person name="Cooper K."/>
            <person name="Miller W.G."/>
            <person name="Parker C.T."/>
            <person name="Wells L."/>
            <person name="Szymanski C.M."/>
        </authorList>
    </citation>
    <scope>NUCLEOTIDE SEQUENCE [LARGE SCALE GENOMIC DNA]</scope>
    <source>
        <strain evidence="6 7">EGM181</strain>
        <plasmid evidence="6 7">pEGM181-2</plasmid>
    </source>
</reference>
<dbReference type="Proteomes" id="UP000516696">
    <property type="component" value="Plasmid pEGM181-2"/>
</dbReference>
<dbReference type="SUPFAM" id="SSF63817">
    <property type="entry name" value="Sortase"/>
    <property type="match status" value="1"/>
</dbReference>
<accession>A0AAE7MTD1</accession>
<proteinExistence type="predicted"/>